<keyword evidence="2" id="KW-0732">Signal</keyword>
<evidence type="ECO:0000313" key="4">
    <source>
        <dbReference type="EMBL" id="JAC93298.1"/>
    </source>
</evidence>
<accession>A0A090XEQ9</accession>
<organism evidence="4">
    <name type="scientific">Ixodes ricinus</name>
    <name type="common">Common tick</name>
    <name type="synonym">Acarus ricinus</name>
    <dbReference type="NCBI Taxonomy" id="34613"/>
    <lineage>
        <taxon>Eukaryota</taxon>
        <taxon>Metazoa</taxon>
        <taxon>Ecdysozoa</taxon>
        <taxon>Arthropoda</taxon>
        <taxon>Chelicerata</taxon>
        <taxon>Arachnida</taxon>
        <taxon>Acari</taxon>
        <taxon>Parasitiformes</taxon>
        <taxon>Ixodida</taxon>
        <taxon>Ixodoidea</taxon>
        <taxon>Ixodidae</taxon>
        <taxon>Ixodinae</taxon>
        <taxon>Ixodes</taxon>
    </lineage>
</organism>
<dbReference type="InterPro" id="IPR007110">
    <property type="entry name" value="Ig-like_dom"/>
</dbReference>
<feature type="signal peptide" evidence="2">
    <location>
        <begin position="1"/>
        <end position="21"/>
    </location>
</feature>
<feature type="region of interest" description="Disordered" evidence="1">
    <location>
        <begin position="115"/>
        <end position="146"/>
    </location>
</feature>
<evidence type="ECO:0000256" key="2">
    <source>
        <dbReference type="SAM" id="SignalP"/>
    </source>
</evidence>
<dbReference type="Gene3D" id="2.60.40.10">
    <property type="entry name" value="Immunoglobulins"/>
    <property type="match status" value="1"/>
</dbReference>
<evidence type="ECO:0000259" key="3">
    <source>
        <dbReference type="PROSITE" id="PS50835"/>
    </source>
</evidence>
<dbReference type="AlphaFoldDB" id="A0A090XEQ9"/>
<reference evidence="4" key="1">
    <citation type="journal article" date="2015" name="PLoS Negl. Trop. Dis.">
        <title>Deep Sequencing Analysis of the Ixodes ricinus Haemocytome.</title>
        <authorList>
            <person name="Kotsyfakis M."/>
            <person name="Kopacek P."/>
            <person name="Franta Z."/>
            <person name="Pedra J.H."/>
            <person name="Ribeiro J.M."/>
        </authorList>
    </citation>
    <scope>NUCLEOTIDE SEQUENCE</scope>
</reference>
<evidence type="ECO:0000256" key="1">
    <source>
        <dbReference type="SAM" id="MobiDB-lite"/>
    </source>
</evidence>
<dbReference type="InterPro" id="IPR013783">
    <property type="entry name" value="Ig-like_fold"/>
</dbReference>
<dbReference type="PROSITE" id="PS50835">
    <property type="entry name" value="IG_LIKE"/>
    <property type="match status" value="1"/>
</dbReference>
<sequence length="387" mass="42200">MINTCIPSAVAVSLAICLVSAADLRGPSLTGVRAEYRIGQRINATCSSGPSSAKPALSWLINDKKPETERTEQSVELSRVNASSSLDIEVLTIHRGSSGRRAALRSAASCESPASWTLRSSANEPPRRSSHELLSTGYDPRTREEGVGPLGCRGTVIRGSGFWLNCSSPGAHSIRWFKDEQEFYRYPPTSATAKLSVPGRPRHGAICQTEGNVYVEQSDLDTEGTYTCKVKLGSFETRISEKRLQVYVLPEKAPEIQDLQSAYKLGGAINASCLSGPSRPAAIVTWHVDGLKVDAVERRQIPHGTRHRSTCWPGYSWSPSQTTQPTTERCTSGAWPKVGSEYTESSERLIEILHPQAWAGLYGSSSWVIESHWTSMLLAVILAATRL</sequence>
<dbReference type="SUPFAM" id="SSF48726">
    <property type="entry name" value="Immunoglobulin"/>
    <property type="match status" value="1"/>
</dbReference>
<dbReference type="InterPro" id="IPR036179">
    <property type="entry name" value="Ig-like_dom_sf"/>
</dbReference>
<feature type="domain" description="Ig-like" evidence="3">
    <location>
        <begin position="126"/>
        <end position="240"/>
    </location>
</feature>
<proteinExistence type="evidence at transcript level"/>
<dbReference type="PANTHER" id="PTHR21261">
    <property type="entry name" value="BEAT PROTEIN"/>
    <property type="match status" value="1"/>
</dbReference>
<feature type="chain" id="PRO_5001867156" evidence="2">
    <location>
        <begin position="22"/>
        <end position="387"/>
    </location>
</feature>
<name>A0A090XEQ9_IXORI</name>
<dbReference type="PANTHER" id="PTHR21261:SF15">
    <property type="entry name" value="BEATEN PATH IIIA, ISOFORM D-RELATED"/>
    <property type="match status" value="1"/>
</dbReference>
<protein>
    <submittedName>
        <fullName evidence="4">Putative secreted protein</fullName>
    </submittedName>
</protein>
<dbReference type="EMBL" id="GBIH01001412">
    <property type="protein sequence ID" value="JAC93298.1"/>
    <property type="molecule type" value="mRNA"/>
</dbReference>